<proteinExistence type="predicted"/>
<organism evidence="1 2">
    <name type="scientific">Rhizophagus irregularis (strain DAOM 197198w)</name>
    <name type="common">Glomus intraradices</name>
    <dbReference type="NCBI Taxonomy" id="1432141"/>
    <lineage>
        <taxon>Eukaryota</taxon>
        <taxon>Fungi</taxon>
        <taxon>Fungi incertae sedis</taxon>
        <taxon>Mucoromycota</taxon>
        <taxon>Glomeromycotina</taxon>
        <taxon>Glomeromycetes</taxon>
        <taxon>Glomerales</taxon>
        <taxon>Glomeraceae</taxon>
        <taxon>Rhizophagus</taxon>
    </lineage>
</organism>
<dbReference type="STRING" id="1432141.A0A015KC77"/>
<dbReference type="Proteomes" id="UP000022910">
    <property type="component" value="Unassembled WGS sequence"/>
</dbReference>
<reference evidence="1 2" key="1">
    <citation type="submission" date="2014-02" db="EMBL/GenBank/DDBJ databases">
        <title>Single nucleus genome sequencing reveals high similarity among nuclei of an endomycorrhizal fungus.</title>
        <authorList>
            <person name="Lin K."/>
            <person name="Geurts R."/>
            <person name="Zhang Z."/>
            <person name="Limpens E."/>
            <person name="Saunders D.G."/>
            <person name="Mu D."/>
            <person name="Pang E."/>
            <person name="Cao H."/>
            <person name="Cha H."/>
            <person name="Lin T."/>
            <person name="Zhou Q."/>
            <person name="Shang Y."/>
            <person name="Li Y."/>
            <person name="Ivanov S."/>
            <person name="Sharma T."/>
            <person name="Velzen R.V."/>
            <person name="Ruijter N.D."/>
            <person name="Aanen D.K."/>
            <person name="Win J."/>
            <person name="Kamoun S."/>
            <person name="Bisseling T."/>
            <person name="Huang S."/>
        </authorList>
    </citation>
    <scope>NUCLEOTIDE SEQUENCE [LARGE SCALE GENOMIC DNA]</scope>
    <source>
        <strain evidence="2">DAOM197198w</strain>
    </source>
</reference>
<evidence type="ECO:0000313" key="1">
    <source>
        <dbReference type="EMBL" id="EXX57096.1"/>
    </source>
</evidence>
<dbReference type="OrthoDB" id="2479247at2759"/>
<evidence type="ECO:0000313" key="2">
    <source>
        <dbReference type="Proteomes" id="UP000022910"/>
    </source>
</evidence>
<comment type="caution">
    <text evidence="1">The sequence shown here is derived from an EMBL/GenBank/DDBJ whole genome shotgun (WGS) entry which is preliminary data.</text>
</comment>
<name>A0A015KC77_RHIIW</name>
<protein>
    <submittedName>
        <fullName evidence="1">Uncharacterized protein</fullName>
    </submittedName>
</protein>
<sequence>MSSIRNELVSDAINKAYLLMDYDKKYESVKQTILNDESLTHDKKLEAINIISKNFNGFKILDDEGTKIKCENSQEECLAKLYCEHCARNYLKTHFSKWTS</sequence>
<gene>
    <name evidence="1" type="ORF">RirG_210290</name>
</gene>
<keyword evidence="2" id="KW-1185">Reference proteome</keyword>
<dbReference type="AlphaFoldDB" id="A0A015KC77"/>
<accession>A0A015KC77</accession>
<dbReference type="EMBL" id="JEMT01027439">
    <property type="protein sequence ID" value="EXX57096.1"/>
    <property type="molecule type" value="Genomic_DNA"/>
</dbReference>
<dbReference type="HOGENOM" id="CLU_000288_7_27_1"/>